<name>A0AAV3QTL0_LITER</name>
<evidence type="ECO:0000313" key="3">
    <source>
        <dbReference type="Proteomes" id="UP001454036"/>
    </source>
</evidence>
<gene>
    <name evidence="2" type="ORF">LIER_40165</name>
</gene>
<dbReference type="AlphaFoldDB" id="A0AAV3QTL0"/>
<evidence type="ECO:0000313" key="2">
    <source>
        <dbReference type="EMBL" id="GAA0166307.1"/>
    </source>
</evidence>
<dbReference type="PANTHER" id="PTHR36607:SF20">
    <property type="entry name" value="AMINOTRANSFERASE-LIKE PLANT MOBILE DOMAIN-CONTAINING PROTEIN"/>
    <property type="match status" value="1"/>
</dbReference>
<dbReference type="PANTHER" id="PTHR36607">
    <property type="entry name" value="1,2-DIHYDROXY-3-KETO-5-METHYLTHIOPENTENE DIOXYGENASE 4"/>
    <property type="match status" value="1"/>
</dbReference>
<dbReference type="Pfam" id="PF10536">
    <property type="entry name" value="PMD"/>
    <property type="match status" value="1"/>
</dbReference>
<protein>
    <recommendedName>
        <fullName evidence="1">Aminotransferase-like plant mobile domain-containing protein</fullName>
    </recommendedName>
</protein>
<keyword evidence="3" id="KW-1185">Reference proteome</keyword>
<dbReference type="Proteomes" id="UP001454036">
    <property type="component" value="Unassembled WGS sequence"/>
</dbReference>
<feature type="domain" description="Aminotransferase-like plant mobile" evidence="1">
    <location>
        <begin position="122"/>
        <end position="468"/>
    </location>
</feature>
<reference evidence="2 3" key="1">
    <citation type="submission" date="2024-01" db="EMBL/GenBank/DDBJ databases">
        <title>The complete chloroplast genome sequence of Lithospermum erythrorhizon: insights into the phylogenetic relationship among Boraginaceae species and the maternal lineages of purple gromwells.</title>
        <authorList>
            <person name="Okada T."/>
            <person name="Watanabe K."/>
        </authorList>
    </citation>
    <scope>NUCLEOTIDE SEQUENCE [LARGE SCALE GENOMIC DNA]</scope>
</reference>
<dbReference type="EMBL" id="BAABME010022662">
    <property type="protein sequence ID" value="GAA0166307.1"/>
    <property type="molecule type" value="Genomic_DNA"/>
</dbReference>
<proteinExistence type="predicted"/>
<comment type="caution">
    <text evidence="2">The sequence shown here is derived from an EMBL/GenBank/DDBJ whole genome shotgun (WGS) entry which is preliminary data.</text>
</comment>
<organism evidence="2 3">
    <name type="scientific">Lithospermum erythrorhizon</name>
    <name type="common">Purple gromwell</name>
    <name type="synonym">Lithospermum officinale var. erythrorhizon</name>
    <dbReference type="NCBI Taxonomy" id="34254"/>
    <lineage>
        <taxon>Eukaryota</taxon>
        <taxon>Viridiplantae</taxon>
        <taxon>Streptophyta</taxon>
        <taxon>Embryophyta</taxon>
        <taxon>Tracheophyta</taxon>
        <taxon>Spermatophyta</taxon>
        <taxon>Magnoliopsida</taxon>
        <taxon>eudicotyledons</taxon>
        <taxon>Gunneridae</taxon>
        <taxon>Pentapetalae</taxon>
        <taxon>asterids</taxon>
        <taxon>lamiids</taxon>
        <taxon>Boraginales</taxon>
        <taxon>Boraginaceae</taxon>
        <taxon>Boraginoideae</taxon>
        <taxon>Lithospermeae</taxon>
        <taxon>Lithospermum</taxon>
    </lineage>
</organism>
<evidence type="ECO:0000259" key="1">
    <source>
        <dbReference type="Pfam" id="PF10536"/>
    </source>
</evidence>
<dbReference type="InterPro" id="IPR019557">
    <property type="entry name" value="AminoTfrase-like_pln_mobile"/>
</dbReference>
<sequence>MSAMATFESIPGTDFSSLRMVGPEEDKFTTLVAHTSLYKGCVAKWLPLSSSESEKGRSWSFVQEKVIYLEGPDVDSSTPPPGFRLLGSMISAGHIKWNCHLKIDVKASLCVYDCSDGFLKIFYENWCPSTNTLVVPQGELSISLCDLWELGGLPVPGRLFDEVVPSTECLSLPLDSDNRIPRSCRFLLLGYHRLASHSLDGTVFVSSWIGFWNYSFRTYVGHEAADHSSTKTAPGPVCPREPTTSHYRAWESRDKYPFDVLEVDAGLEEEVYCAAFLSCWLCTFVFPAEPLGLIRASVFKMAGVMAKGSVVSLAPPVLACIYRGLSQISVSDTPSASQACFPAHYLFGWIGAYLHALNVANNRPDGPQMVRYHGKGRGKAYSLSDARTVLHSCLVSWKATHPSRPEPYFFDDRASNTAPNRAFFASIRTGRVCHRVGSQFMVEPYNPYRFSRKLGYTPVLPGLTNNSREMVDLSTGFKFWRLCVLSRAKQSATFLGDSTLNSHPAGYGLWLNRLFSSDVALCLPKKHGKGKGPSLGIHSYRG</sequence>
<accession>A0AAV3QTL0</accession>